<keyword evidence="2" id="KW-1185">Reference proteome</keyword>
<accession>A0ABS6IAT1</accession>
<gene>
    <name evidence="1" type="ORF">KSW38_21250</name>
</gene>
<name>A0ABS6IAT1_9MICC</name>
<dbReference type="InterPro" id="IPR024747">
    <property type="entry name" value="Pyridox_Oxase-rel"/>
</dbReference>
<sequence length="167" mass="18214">MLRRILCDMTNSKSGDNTAATEVLETNECWELLRGVSVGRLAVWVDNHPDIFPVNYKVDHGTMVFRTGEGTKLHAALGDAPVAIEADGVDAQTGVAWSVVVKGQASAVKLTQDVLDTIGLLLFPWEAGQKDQFIRIVPSDVSGRRFKVTPPVTWWTPLDDAPTARGE</sequence>
<dbReference type="EMBL" id="JAHOPC010000019">
    <property type="protein sequence ID" value="MBU8868826.1"/>
    <property type="molecule type" value="Genomic_DNA"/>
</dbReference>
<comment type="caution">
    <text evidence="1">The sequence shown here is derived from an EMBL/GenBank/DDBJ whole genome shotgun (WGS) entry which is preliminary data.</text>
</comment>
<proteinExistence type="predicted"/>
<dbReference type="RefSeq" id="WP_216926945.1">
    <property type="nucleotide sequence ID" value="NZ_JAHOPC010000019.1"/>
</dbReference>
<dbReference type="Pfam" id="PF12900">
    <property type="entry name" value="Pyridox_ox_2"/>
    <property type="match status" value="1"/>
</dbReference>
<evidence type="ECO:0000313" key="2">
    <source>
        <dbReference type="Proteomes" id="UP000824166"/>
    </source>
</evidence>
<reference evidence="1 2" key="1">
    <citation type="submission" date="2021-06" db="EMBL/GenBank/DDBJ databases">
        <authorList>
            <person name="Jeong J.W."/>
        </authorList>
    </citation>
    <scope>NUCLEOTIDE SEQUENCE [LARGE SCALE GENOMIC DNA]</scope>
    <source>
        <strain evidence="1 2">MMS21-TAE1-1</strain>
    </source>
</reference>
<evidence type="ECO:0000313" key="1">
    <source>
        <dbReference type="EMBL" id="MBU8868826.1"/>
    </source>
</evidence>
<protein>
    <submittedName>
        <fullName evidence="1">Pyridoxamine 5'-phosphate oxidase family protein</fullName>
    </submittedName>
</protein>
<dbReference type="Proteomes" id="UP000824166">
    <property type="component" value="Unassembled WGS sequence"/>
</dbReference>
<organism evidence="1 2">
    <name type="scientific">Paenarthrobacter aromaticivorans</name>
    <dbReference type="NCBI Taxonomy" id="2849150"/>
    <lineage>
        <taxon>Bacteria</taxon>
        <taxon>Bacillati</taxon>
        <taxon>Actinomycetota</taxon>
        <taxon>Actinomycetes</taxon>
        <taxon>Micrococcales</taxon>
        <taxon>Micrococcaceae</taxon>
        <taxon>Paenarthrobacter</taxon>
    </lineage>
</organism>